<proteinExistence type="predicted"/>
<protein>
    <submittedName>
        <fullName evidence="1">Uncharacterized protein</fullName>
    </submittedName>
</protein>
<evidence type="ECO:0000313" key="1">
    <source>
        <dbReference type="EMBL" id="CAB3250433.1"/>
    </source>
</evidence>
<dbReference type="OrthoDB" id="10014563at2759"/>
<gene>
    <name evidence="1" type="ORF">APLA_LOCUS13101</name>
</gene>
<evidence type="ECO:0000313" key="2">
    <source>
        <dbReference type="Proteomes" id="UP000494256"/>
    </source>
</evidence>
<dbReference type="AlphaFoldDB" id="A0A8S1AY19"/>
<comment type="caution">
    <text evidence="1">The sequence shown here is derived from an EMBL/GenBank/DDBJ whole genome shotgun (WGS) entry which is preliminary data.</text>
</comment>
<sequence>MEFSSKKKSIISFSIVTVNTSAFCDFQIRLAEGSAAGIASSRIDVAFAAAVTAAGTAACAAAGSASKHARFQTNACKNASP</sequence>
<dbReference type="EMBL" id="CADEBD010000348">
    <property type="protein sequence ID" value="CAB3250433.1"/>
    <property type="molecule type" value="Genomic_DNA"/>
</dbReference>
<accession>A0A8S1AY19</accession>
<reference evidence="1 2" key="1">
    <citation type="submission" date="2020-04" db="EMBL/GenBank/DDBJ databases">
        <authorList>
            <person name="Wallbank WR R."/>
            <person name="Pardo Diaz C."/>
            <person name="Kozak K."/>
            <person name="Martin S."/>
            <person name="Jiggins C."/>
            <person name="Moest M."/>
            <person name="Warren A I."/>
            <person name="Byers J.R.P. K."/>
            <person name="Montejo-Kovacevich G."/>
            <person name="Yen C E."/>
        </authorList>
    </citation>
    <scope>NUCLEOTIDE SEQUENCE [LARGE SCALE GENOMIC DNA]</scope>
</reference>
<name>A0A8S1AY19_ARCPL</name>
<organism evidence="1 2">
    <name type="scientific">Arctia plantaginis</name>
    <name type="common">Wood tiger moth</name>
    <name type="synonym">Phalaena plantaginis</name>
    <dbReference type="NCBI Taxonomy" id="874455"/>
    <lineage>
        <taxon>Eukaryota</taxon>
        <taxon>Metazoa</taxon>
        <taxon>Ecdysozoa</taxon>
        <taxon>Arthropoda</taxon>
        <taxon>Hexapoda</taxon>
        <taxon>Insecta</taxon>
        <taxon>Pterygota</taxon>
        <taxon>Neoptera</taxon>
        <taxon>Endopterygota</taxon>
        <taxon>Lepidoptera</taxon>
        <taxon>Glossata</taxon>
        <taxon>Ditrysia</taxon>
        <taxon>Noctuoidea</taxon>
        <taxon>Erebidae</taxon>
        <taxon>Arctiinae</taxon>
        <taxon>Arctia</taxon>
    </lineage>
</organism>
<dbReference type="Proteomes" id="UP000494256">
    <property type="component" value="Unassembled WGS sequence"/>
</dbReference>